<name>A0ABP7BE56_9MICO</name>
<evidence type="ECO:0000313" key="1">
    <source>
        <dbReference type="EMBL" id="GAA3656252.1"/>
    </source>
</evidence>
<organism evidence="1 2">
    <name type="scientific">Microbacterium marinilacus</name>
    <dbReference type="NCBI Taxonomy" id="415209"/>
    <lineage>
        <taxon>Bacteria</taxon>
        <taxon>Bacillati</taxon>
        <taxon>Actinomycetota</taxon>
        <taxon>Actinomycetes</taxon>
        <taxon>Micrococcales</taxon>
        <taxon>Microbacteriaceae</taxon>
        <taxon>Microbacterium</taxon>
    </lineage>
</organism>
<dbReference type="PANTHER" id="PTHR36848">
    <property type="entry name" value="DNA-BINDING PROTEIN (PUTATIVE SECRETED PROTEIN)-RELATED"/>
    <property type="match status" value="1"/>
</dbReference>
<dbReference type="EMBL" id="BAAAYV010000006">
    <property type="protein sequence ID" value="GAA3656252.1"/>
    <property type="molecule type" value="Genomic_DNA"/>
</dbReference>
<dbReference type="Pfam" id="PF17132">
    <property type="entry name" value="Glyco_hydro_106"/>
    <property type="match status" value="2"/>
</dbReference>
<accession>A0ABP7BE56</accession>
<dbReference type="PANTHER" id="PTHR36848:SF2">
    <property type="entry name" value="SECRETED PROTEIN"/>
    <property type="match status" value="1"/>
</dbReference>
<dbReference type="Proteomes" id="UP001410795">
    <property type="component" value="Unassembled WGS sequence"/>
</dbReference>
<evidence type="ECO:0008006" key="3">
    <source>
        <dbReference type="Google" id="ProtNLM"/>
    </source>
</evidence>
<dbReference type="RefSeq" id="WP_221858750.1">
    <property type="nucleotide sequence ID" value="NZ_BAAAYV010000006.1"/>
</dbReference>
<protein>
    <recommendedName>
        <fullName evidence="3">Glycoside hydrolase</fullName>
    </recommendedName>
</protein>
<sequence>MTSTALDVVRAVREGGPHGRPLMRWWWFSSHLSAEAIDADLDAMAAAGIGGVEACFVYPVAEHGTGFLSPAFLELVSHAARGAAARGLRFDLTLGAGWPFGGPHVDEDLAARRLHWERIEVAPGIEGVGYRAPLDGDRVIAAYAGAGSLQEPPREWQRVELSAREAAHEGAGSRIEVPLLGRGPRVVLVAVSRLTGQNVKRAPHGAEGLVLDHYSAAAASAHLDRVAAPLVGAAGAERVHAGFCDSFEVFDADWTPSLPDEFRVRRGYELLPELWMLHAQAPGSERLRADVLATLTELFEEAFLATFRRWAAAHDILFRAQCYGEPPMLMSSFRHVDLFEGEGWGWRRWTKNGWAVSAAGAYGRTLVSSETWTWVRSPSFRAGPFDLLGEAYEHLLGGVNLLVGHGWPLGAALGDGQPVFYASGALDARNPWWPVAPELFTGLGRMCAALQLGTRVAQVAIYHPVAELRARPDGERPLDLWRQTRRFVDDDFLSAVRTEGLDADVLDDDMLRAGGAERFDVVLVPAGCTPTPVAEEVLRRSGRRVVRLSAAEGEARTAEIRGALAGLVPPLSTSRPTTVGVTTRRLDDAWLSLVVNTAETDSTVTLSAADRDRVLTVWDAVTGEARTVAEGGVATIRLGSYEGVLVAQAGRALDTAPEAAPSGAAISPTGWALASPDGTREVSLPHVWEDDPLVPQGTERLAYEAELHLPEGGAAVLDFGDPLPPPPALAGAGGLRGNSFAAPATPPIGAAARVLVDGTPAGGVWRTPSTVSLGTLAAGVHRLRVEVTGLGVGPTAAGAADGAAAEVRAATGARFRVQDAASRADGVRSGILRAPVVRITR</sequence>
<evidence type="ECO:0000313" key="2">
    <source>
        <dbReference type="Proteomes" id="UP001410795"/>
    </source>
</evidence>
<dbReference type="InterPro" id="IPR053161">
    <property type="entry name" value="Ulvan_degrading_GH"/>
</dbReference>
<proteinExistence type="predicted"/>
<gene>
    <name evidence="1" type="ORF">GCM10022202_15600</name>
</gene>
<keyword evidence="2" id="KW-1185">Reference proteome</keyword>
<reference evidence="2" key="1">
    <citation type="journal article" date="2019" name="Int. J. Syst. Evol. Microbiol.">
        <title>The Global Catalogue of Microorganisms (GCM) 10K type strain sequencing project: providing services to taxonomists for standard genome sequencing and annotation.</title>
        <authorList>
            <consortium name="The Broad Institute Genomics Platform"/>
            <consortium name="The Broad Institute Genome Sequencing Center for Infectious Disease"/>
            <person name="Wu L."/>
            <person name="Ma J."/>
        </authorList>
    </citation>
    <scope>NUCLEOTIDE SEQUENCE [LARGE SCALE GENOMIC DNA]</scope>
    <source>
        <strain evidence="2">JCM 16546</strain>
    </source>
</reference>
<comment type="caution">
    <text evidence="1">The sequence shown here is derived from an EMBL/GenBank/DDBJ whole genome shotgun (WGS) entry which is preliminary data.</text>
</comment>